<accession>A0A6G9QQW3</accession>
<sequence length="644" mass="73252">MEQLALDWLSYTAEEPNVPFPKKSISNVVHIVINDKWHQVWETLKTNEDLNYIEDGQTNSLSQLILTATQAIYDAIVDQYTVFIGWSSGKDSSTVLMLFLMALMRAKREGHDISPHHCLQHTDTLVESPTVHQHAMDCLEDLEIFIEKHQLPLSILIAKPELTQSFTGRILTGRGLPTFAGSSRQCSIDLKVKPAQKAKKAYLKGIDKKWADKTLLLLGSRDDEGAIRASNIAKYSGDAITPNSVSKTESELYPIKHWSSGNVWEFLLSCGDDDAKYPLPNYRRDSTDTANIYKDATGECVFSGKNALKSKSCGSRFGCWSCQVSGGDDKSASNLINSNDKYAYLKPLHRIQQLLAKTRYDWSIRHPVGRTIYLNEKGEGKIKIQPDVYSPAFLEKLLRACVSADVAEEKRAHEHRKNFENGKLEDNAFNRRMIFPQFKIINEQRLVHIDFMWAFHGFNANPFRALEIYHEVINEGKLDLLAEVDDMDYVARTPIPKTKYLSVDTWADGSLLDGLSDPFTDLVYFDAEEMPDEIVGRIINTKQGPRRVTSILEDDKLTVDEDAAEFIVNTEYPNYLRDKKDTYNPSYAFQYFLRFGAVQLCKGKQALYHTMAQRGQCYRRMGLNGQLTMDEIINNNNFIITDSL</sequence>
<dbReference type="InterPro" id="IPR014729">
    <property type="entry name" value="Rossmann-like_a/b/a_fold"/>
</dbReference>
<dbReference type="InterPro" id="IPR050128">
    <property type="entry name" value="Sulfate_adenylyltrnsfr_sub2"/>
</dbReference>
<evidence type="ECO:0000313" key="2">
    <source>
        <dbReference type="EMBL" id="QIR16455.1"/>
    </source>
</evidence>
<dbReference type="Proteomes" id="UP000502608">
    <property type="component" value="Plasmid pPN3F2_1"/>
</dbReference>
<dbReference type="InterPro" id="IPR002500">
    <property type="entry name" value="PAPS_reduct_dom"/>
</dbReference>
<dbReference type="RefSeq" id="WP_167680286.1">
    <property type="nucleotide sequence ID" value="NZ_CP050314.1"/>
</dbReference>
<name>A0A6G9QQW3_9GAMM</name>
<dbReference type="PANTHER" id="PTHR43196:SF2">
    <property type="entry name" value="PHOSPHOADENOSINE PHOSPHOSULFATE REDUCTASE"/>
    <property type="match status" value="1"/>
</dbReference>
<feature type="domain" description="Phosphoadenosine phosphosulphate reductase" evidence="1">
    <location>
        <begin position="83"/>
        <end position="268"/>
    </location>
</feature>
<dbReference type="GO" id="GO:0003824">
    <property type="term" value="F:catalytic activity"/>
    <property type="evidence" value="ECO:0007669"/>
    <property type="project" value="InterPro"/>
</dbReference>
<geneLocation type="plasmid" evidence="2 3">
    <name>pPN3F2_1</name>
</geneLocation>
<dbReference type="Gene3D" id="3.40.50.620">
    <property type="entry name" value="HUPs"/>
    <property type="match status" value="1"/>
</dbReference>
<dbReference type="AlphaFoldDB" id="A0A6G9QQW3"/>
<reference evidence="2 3" key="1">
    <citation type="submission" date="2020-03" db="EMBL/GenBank/DDBJ databases">
        <title>Complete genome sequence of Shewanella sp.</title>
        <authorList>
            <person name="Kim Y.-S."/>
            <person name="Kim S.-J."/>
            <person name="Jung H.-K."/>
            <person name="Kim K.-H."/>
        </authorList>
    </citation>
    <scope>NUCLEOTIDE SEQUENCE [LARGE SCALE GENOMIC DNA]</scope>
    <source>
        <strain evidence="2 3">PN3F2</strain>
        <plasmid evidence="2 3">pPN3F2_1</plasmid>
    </source>
</reference>
<evidence type="ECO:0000313" key="3">
    <source>
        <dbReference type="Proteomes" id="UP000502608"/>
    </source>
</evidence>
<protein>
    <submittedName>
        <fullName evidence="2">Phosphoadenosine phosphosulfate reductase</fullName>
    </submittedName>
</protein>
<keyword evidence="3" id="KW-1185">Reference proteome</keyword>
<dbReference type="Pfam" id="PF01507">
    <property type="entry name" value="PAPS_reduct"/>
    <property type="match status" value="1"/>
</dbReference>
<evidence type="ECO:0000259" key="1">
    <source>
        <dbReference type="Pfam" id="PF01507"/>
    </source>
</evidence>
<dbReference type="SUPFAM" id="SSF52402">
    <property type="entry name" value="Adenine nucleotide alpha hydrolases-like"/>
    <property type="match status" value="1"/>
</dbReference>
<dbReference type="PANTHER" id="PTHR43196">
    <property type="entry name" value="SULFATE ADENYLYLTRANSFERASE SUBUNIT 2"/>
    <property type="match status" value="1"/>
</dbReference>
<dbReference type="KEGG" id="saes:HBH39_18460"/>
<gene>
    <name evidence="2" type="ORF">HBH39_18460</name>
</gene>
<proteinExistence type="predicted"/>
<organism evidence="2 3">
    <name type="scientific">Shewanella aestuarii</name>
    <dbReference type="NCBI Taxonomy" id="1028752"/>
    <lineage>
        <taxon>Bacteria</taxon>
        <taxon>Pseudomonadati</taxon>
        <taxon>Pseudomonadota</taxon>
        <taxon>Gammaproteobacteria</taxon>
        <taxon>Alteromonadales</taxon>
        <taxon>Shewanellaceae</taxon>
        <taxon>Shewanella</taxon>
    </lineage>
</organism>
<keyword evidence="2" id="KW-0614">Plasmid</keyword>
<dbReference type="EMBL" id="CP050314">
    <property type="protein sequence ID" value="QIR16455.1"/>
    <property type="molecule type" value="Genomic_DNA"/>
</dbReference>